<keyword evidence="6" id="KW-1185">Reference proteome</keyword>
<evidence type="ECO:0000313" key="5">
    <source>
        <dbReference type="EMBL" id="GGW33692.1"/>
    </source>
</evidence>
<dbReference type="GO" id="GO:0008124">
    <property type="term" value="F:4-alpha-hydroxytetrahydrobiopterin dehydratase activity"/>
    <property type="evidence" value="ECO:0007669"/>
    <property type="project" value="UniProtKB-UniRule"/>
</dbReference>
<evidence type="ECO:0000256" key="3">
    <source>
        <dbReference type="ARBA" id="ARBA00023239"/>
    </source>
</evidence>
<protein>
    <recommendedName>
        <fullName evidence="4">Putative pterin-4-alpha-carbinolamine dehydratase</fullName>
        <shortName evidence="4">PHS</shortName>
        <ecNumber evidence="4">4.2.1.96</ecNumber>
    </recommendedName>
    <alternativeName>
        <fullName evidence="4">4-alpha-hydroxy-tetrahydropterin dehydratase</fullName>
    </alternativeName>
    <alternativeName>
        <fullName evidence="4">Pterin carbinolamine dehydratase</fullName>
        <shortName evidence="4">PCD</shortName>
    </alternativeName>
</protein>
<comment type="catalytic activity">
    <reaction evidence="1 4">
        <text>(4aS,6R)-4a-hydroxy-L-erythro-5,6,7,8-tetrahydrobiopterin = (6R)-L-erythro-6,7-dihydrobiopterin + H2O</text>
        <dbReference type="Rhea" id="RHEA:11920"/>
        <dbReference type="ChEBI" id="CHEBI:15377"/>
        <dbReference type="ChEBI" id="CHEBI:15642"/>
        <dbReference type="ChEBI" id="CHEBI:43120"/>
        <dbReference type="EC" id="4.2.1.96"/>
    </reaction>
</comment>
<keyword evidence="3 4" id="KW-0456">Lyase</keyword>
<dbReference type="NCBIfam" id="NF002018">
    <property type="entry name" value="PRK00823.1-3"/>
    <property type="match status" value="1"/>
</dbReference>
<dbReference type="InterPro" id="IPR001533">
    <property type="entry name" value="Pterin_deHydtase"/>
</dbReference>
<evidence type="ECO:0000256" key="2">
    <source>
        <dbReference type="ARBA" id="ARBA00006472"/>
    </source>
</evidence>
<accession>A0A918ML86</accession>
<dbReference type="EC" id="4.2.1.96" evidence="4"/>
<reference evidence="5" key="1">
    <citation type="journal article" date="2014" name="Int. J. Syst. Evol. Microbiol.">
        <title>Complete genome sequence of Corynebacterium casei LMG S-19264T (=DSM 44701T), isolated from a smear-ripened cheese.</title>
        <authorList>
            <consortium name="US DOE Joint Genome Institute (JGI-PGF)"/>
            <person name="Walter F."/>
            <person name="Albersmeier A."/>
            <person name="Kalinowski J."/>
            <person name="Ruckert C."/>
        </authorList>
    </citation>
    <scope>NUCLEOTIDE SEQUENCE</scope>
    <source>
        <strain evidence="5">KCTC 23714</strain>
    </source>
</reference>
<dbReference type="Pfam" id="PF01329">
    <property type="entry name" value="Pterin_4a"/>
    <property type="match status" value="1"/>
</dbReference>
<dbReference type="InterPro" id="IPR036428">
    <property type="entry name" value="PCD_sf"/>
</dbReference>
<dbReference type="Gene3D" id="3.30.1360.20">
    <property type="entry name" value="Transcriptional coactivator/pterin dehydratase"/>
    <property type="match status" value="1"/>
</dbReference>
<evidence type="ECO:0000313" key="6">
    <source>
        <dbReference type="Proteomes" id="UP000628984"/>
    </source>
</evidence>
<dbReference type="PANTHER" id="PTHR12599">
    <property type="entry name" value="PTERIN-4-ALPHA-CARBINOLAMINE DEHYDRATASE"/>
    <property type="match status" value="1"/>
</dbReference>
<dbReference type="PANTHER" id="PTHR12599:SF0">
    <property type="entry name" value="PTERIN-4-ALPHA-CARBINOLAMINE DEHYDRATASE"/>
    <property type="match status" value="1"/>
</dbReference>
<organism evidence="5 6">
    <name type="scientific">Gemmobacter lanyuensis</name>
    <dbReference type="NCBI Taxonomy" id="1054497"/>
    <lineage>
        <taxon>Bacteria</taxon>
        <taxon>Pseudomonadati</taxon>
        <taxon>Pseudomonadota</taxon>
        <taxon>Alphaproteobacteria</taxon>
        <taxon>Rhodobacterales</taxon>
        <taxon>Paracoccaceae</taxon>
        <taxon>Gemmobacter</taxon>
    </lineage>
</organism>
<gene>
    <name evidence="5" type="ORF">GCM10011452_22760</name>
</gene>
<dbReference type="EMBL" id="BMYQ01000006">
    <property type="protein sequence ID" value="GGW33692.1"/>
    <property type="molecule type" value="Genomic_DNA"/>
</dbReference>
<dbReference type="CDD" id="cd00914">
    <property type="entry name" value="PCD_DCoH_subfamily_b"/>
    <property type="match status" value="1"/>
</dbReference>
<dbReference type="AlphaFoldDB" id="A0A918ML86"/>
<name>A0A918ML86_9RHOB</name>
<evidence type="ECO:0000256" key="4">
    <source>
        <dbReference type="HAMAP-Rule" id="MF_00434"/>
    </source>
</evidence>
<evidence type="ECO:0000256" key="1">
    <source>
        <dbReference type="ARBA" id="ARBA00001554"/>
    </source>
</evidence>
<comment type="similarity">
    <text evidence="2 4">Belongs to the pterin-4-alpha-carbinolamine dehydratase family.</text>
</comment>
<dbReference type="HAMAP" id="MF_00434">
    <property type="entry name" value="Pterin_4_alpha"/>
    <property type="match status" value="1"/>
</dbReference>
<dbReference type="RefSeq" id="WP_189633983.1">
    <property type="nucleotide sequence ID" value="NZ_BMYQ01000006.1"/>
</dbReference>
<dbReference type="SUPFAM" id="SSF55248">
    <property type="entry name" value="PCD-like"/>
    <property type="match status" value="1"/>
</dbReference>
<reference evidence="5" key="2">
    <citation type="submission" date="2020-09" db="EMBL/GenBank/DDBJ databases">
        <authorList>
            <person name="Sun Q."/>
            <person name="Kim S."/>
        </authorList>
    </citation>
    <scope>NUCLEOTIDE SEQUENCE</scope>
    <source>
        <strain evidence="5">KCTC 23714</strain>
    </source>
</reference>
<dbReference type="Proteomes" id="UP000628984">
    <property type="component" value="Unassembled WGS sequence"/>
</dbReference>
<sequence>MTPLLTDDERQSALPALGDTGWRGEEGRDALRKIWKFRSFSEAWAFMSRAALMAEKLNHHPEWRNVYNVVDVTLTTHDCHGLSALDVKLAQAMDRFAGSATVETDHSAPVACLCQVRHGKG</sequence>
<dbReference type="GO" id="GO:0006729">
    <property type="term" value="P:tetrahydrobiopterin biosynthetic process"/>
    <property type="evidence" value="ECO:0007669"/>
    <property type="project" value="InterPro"/>
</dbReference>
<proteinExistence type="inferred from homology"/>
<comment type="caution">
    <text evidence="5">The sequence shown here is derived from an EMBL/GenBank/DDBJ whole genome shotgun (WGS) entry which is preliminary data.</text>
</comment>